<name>A0ABQ8UWQ6_9EUKA</name>
<keyword evidence="4" id="KW-1185">Reference proteome</keyword>
<dbReference type="PANTHER" id="PTHR23032">
    <property type="entry name" value="BRO1 DOMAIN-CONTAINING PROTEIN BROX"/>
    <property type="match status" value="1"/>
</dbReference>
<evidence type="ECO:0000259" key="2">
    <source>
        <dbReference type="PROSITE" id="PS51180"/>
    </source>
</evidence>
<comment type="similarity">
    <text evidence="1">Belongs to the BROX family.</text>
</comment>
<dbReference type="EMBL" id="JAPMOS010000001">
    <property type="protein sequence ID" value="KAJ4463012.1"/>
    <property type="molecule type" value="Genomic_DNA"/>
</dbReference>
<dbReference type="Gene3D" id="1.25.40.280">
    <property type="entry name" value="alix/aip1 like domains"/>
    <property type="match status" value="1"/>
</dbReference>
<dbReference type="SMART" id="SM01041">
    <property type="entry name" value="BRO1"/>
    <property type="match status" value="1"/>
</dbReference>
<proteinExistence type="inferred from homology"/>
<dbReference type="PROSITE" id="PS51180">
    <property type="entry name" value="BRO1"/>
    <property type="match status" value="1"/>
</dbReference>
<dbReference type="Proteomes" id="UP001141327">
    <property type="component" value="Unassembled WGS sequence"/>
</dbReference>
<dbReference type="InterPro" id="IPR038898">
    <property type="entry name" value="BROX"/>
</dbReference>
<dbReference type="Pfam" id="PF03097">
    <property type="entry name" value="BRO1"/>
    <property type="match status" value="1"/>
</dbReference>
<evidence type="ECO:0000313" key="3">
    <source>
        <dbReference type="EMBL" id="KAJ4463012.1"/>
    </source>
</evidence>
<sequence>MRDAMATTSLLRGETLNSFAHPTSREIPVVGVDRYLSSLFGVVTALKAGTCNPQTSPNFEWQSTMMDRPRKFSARSIDYEVSLVLAGYGYALSNAAIDLANPLQSLEEPPHAEERNKEVMTFFRRSAGVFEWLAANPLVSPELQRAFPPGQRPPELSATFAEAMAMIVLGEAQVLAVQRGRQKGTSPVLLAKLASGAASKFDQARFKMQTEAQADWDATAAPFKEYVQACFLHMRALAYRFMGLAAQAEERWGEAVGYLRVAARTTVPVAEMHVPDHVATAIAGEQRETRRLLEQAVHDNDSIYFGKEVAEEALRPPEPMAFVRSIAFPCPAPAFTEIK</sequence>
<dbReference type="InterPro" id="IPR004328">
    <property type="entry name" value="BRO1_dom"/>
</dbReference>
<evidence type="ECO:0000256" key="1">
    <source>
        <dbReference type="ARBA" id="ARBA00008901"/>
    </source>
</evidence>
<comment type="caution">
    <text evidence="3">The sequence shown here is derived from an EMBL/GenBank/DDBJ whole genome shotgun (WGS) entry which is preliminary data.</text>
</comment>
<reference evidence="3" key="1">
    <citation type="journal article" date="2022" name="bioRxiv">
        <title>Genomics of Preaxostyla Flagellates Illuminates Evolutionary Transitions and the Path Towards Mitochondrial Loss.</title>
        <authorList>
            <person name="Novak L.V.F."/>
            <person name="Treitli S.C."/>
            <person name="Pyrih J."/>
            <person name="Halakuc P."/>
            <person name="Pipaliya S.V."/>
            <person name="Vacek V."/>
            <person name="Brzon O."/>
            <person name="Soukal P."/>
            <person name="Eme L."/>
            <person name="Dacks J.B."/>
            <person name="Karnkowska A."/>
            <person name="Elias M."/>
            <person name="Hampl V."/>
        </authorList>
    </citation>
    <scope>NUCLEOTIDE SEQUENCE</scope>
    <source>
        <strain evidence="3">RCP-MX</strain>
    </source>
</reference>
<gene>
    <name evidence="3" type="ORF">PAPYR_250</name>
</gene>
<dbReference type="PANTHER" id="PTHR23032:SF13">
    <property type="entry name" value="BRO1 DOMAIN-CONTAINING PROTEIN BROX"/>
    <property type="match status" value="1"/>
</dbReference>
<feature type="domain" description="BRO1" evidence="2">
    <location>
        <begin position="1"/>
        <end position="339"/>
    </location>
</feature>
<evidence type="ECO:0000313" key="4">
    <source>
        <dbReference type="Proteomes" id="UP001141327"/>
    </source>
</evidence>
<organism evidence="3 4">
    <name type="scientific">Paratrimastix pyriformis</name>
    <dbReference type="NCBI Taxonomy" id="342808"/>
    <lineage>
        <taxon>Eukaryota</taxon>
        <taxon>Metamonada</taxon>
        <taxon>Preaxostyla</taxon>
        <taxon>Paratrimastigidae</taxon>
        <taxon>Paratrimastix</taxon>
    </lineage>
</organism>
<dbReference type="InterPro" id="IPR038499">
    <property type="entry name" value="BRO1_sf"/>
</dbReference>
<protein>
    <submittedName>
        <fullName evidence="3">BRO1-like domain</fullName>
    </submittedName>
</protein>
<accession>A0ABQ8UWQ6</accession>